<reference evidence="2 3" key="1">
    <citation type="journal article" date="2018" name="Sci. Rep.">
        <title>Raphidocelis subcapitata (=Pseudokirchneriella subcapitata) provides an insight into genome evolution and environmental adaptations in the Sphaeropleales.</title>
        <authorList>
            <person name="Suzuki S."/>
            <person name="Yamaguchi H."/>
            <person name="Nakajima N."/>
            <person name="Kawachi M."/>
        </authorList>
    </citation>
    <scope>NUCLEOTIDE SEQUENCE [LARGE SCALE GENOMIC DNA]</scope>
    <source>
        <strain evidence="2 3">NIES-35</strain>
    </source>
</reference>
<dbReference type="OrthoDB" id="10597263at2759"/>
<organism evidence="2 3">
    <name type="scientific">Raphidocelis subcapitata</name>
    <dbReference type="NCBI Taxonomy" id="307507"/>
    <lineage>
        <taxon>Eukaryota</taxon>
        <taxon>Viridiplantae</taxon>
        <taxon>Chlorophyta</taxon>
        <taxon>core chlorophytes</taxon>
        <taxon>Chlorophyceae</taxon>
        <taxon>CS clade</taxon>
        <taxon>Sphaeropleales</taxon>
        <taxon>Selenastraceae</taxon>
        <taxon>Raphidocelis</taxon>
    </lineage>
</organism>
<feature type="compositionally biased region" description="Low complexity" evidence="1">
    <location>
        <begin position="17"/>
        <end position="41"/>
    </location>
</feature>
<proteinExistence type="predicted"/>
<dbReference type="InParanoid" id="A0A2V0NMH7"/>
<dbReference type="EMBL" id="BDRX01000006">
    <property type="protein sequence ID" value="GBF88718.1"/>
    <property type="molecule type" value="Genomic_DNA"/>
</dbReference>
<protein>
    <submittedName>
        <fullName evidence="2">Uncharacterized protein</fullName>
    </submittedName>
</protein>
<name>A0A2V0NMH7_9CHLO</name>
<dbReference type="AlphaFoldDB" id="A0A2V0NMH7"/>
<accession>A0A2V0NMH7</accession>
<feature type="region of interest" description="Disordered" evidence="1">
    <location>
        <begin position="1"/>
        <end position="41"/>
    </location>
</feature>
<evidence type="ECO:0000256" key="1">
    <source>
        <dbReference type="SAM" id="MobiDB-lite"/>
    </source>
</evidence>
<dbReference type="Proteomes" id="UP000247498">
    <property type="component" value="Unassembled WGS sequence"/>
</dbReference>
<evidence type="ECO:0000313" key="3">
    <source>
        <dbReference type="Proteomes" id="UP000247498"/>
    </source>
</evidence>
<keyword evidence="3" id="KW-1185">Reference proteome</keyword>
<evidence type="ECO:0000313" key="2">
    <source>
        <dbReference type="EMBL" id="GBF88718.1"/>
    </source>
</evidence>
<gene>
    <name evidence="2" type="ORF">Rsub_01617</name>
</gene>
<comment type="caution">
    <text evidence="2">The sequence shown here is derived from an EMBL/GenBank/DDBJ whole genome shotgun (WGS) entry which is preliminary data.</text>
</comment>
<sequence>MAPLPASRAAASTSRLGSAAARPVPAPASRPAARPLPSRPGALAVPMLDAQWARDAAADARPTLLEQLVVAFFRAGDDHSRTSIDDAIPAEYRSDAPQAQRAWVHSHIATRLATAGDDAFADH</sequence>